<name>A0ABW7C8D6_9CYAN</name>
<dbReference type="InterPro" id="IPR008538">
    <property type="entry name" value="Uma2"/>
</dbReference>
<accession>A0ABW7C8D6</accession>
<protein>
    <submittedName>
        <fullName evidence="2">Uma2 family endonuclease</fullName>
    </submittedName>
</protein>
<evidence type="ECO:0000259" key="1">
    <source>
        <dbReference type="Pfam" id="PF05685"/>
    </source>
</evidence>
<dbReference type="EMBL" id="JAZAQF010000042">
    <property type="protein sequence ID" value="MFG3817436.1"/>
    <property type="molecule type" value="Genomic_DNA"/>
</dbReference>
<evidence type="ECO:0000313" key="2">
    <source>
        <dbReference type="EMBL" id="MFG3817436.1"/>
    </source>
</evidence>
<keyword evidence="2" id="KW-0255">Endonuclease</keyword>
<evidence type="ECO:0000313" key="3">
    <source>
        <dbReference type="Proteomes" id="UP001604335"/>
    </source>
</evidence>
<proteinExistence type="predicted"/>
<organism evidence="2 3">
    <name type="scientific">Limnothrix redekei LRLZ20PSL1</name>
    <dbReference type="NCBI Taxonomy" id="3112953"/>
    <lineage>
        <taxon>Bacteria</taxon>
        <taxon>Bacillati</taxon>
        <taxon>Cyanobacteriota</taxon>
        <taxon>Cyanophyceae</taxon>
        <taxon>Pseudanabaenales</taxon>
        <taxon>Pseudanabaenaceae</taxon>
        <taxon>Limnothrix</taxon>
    </lineage>
</organism>
<keyword evidence="2" id="KW-0378">Hydrolase</keyword>
<keyword evidence="3" id="KW-1185">Reference proteome</keyword>
<dbReference type="Proteomes" id="UP001604335">
    <property type="component" value="Unassembled WGS sequence"/>
</dbReference>
<dbReference type="Pfam" id="PF05685">
    <property type="entry name" value="Uma2"/>
    <property type="match status" value="1"/>
</dbReference>
<dbReference type="CDD" id="cd06260">
    <property type="entry name" value="DUF820-like"/>
    <property type="match status" value="1"/>
</dbReference>
<reference evidence="3" key="1">
    <citation type="journal article" date="2024" name="Algal Res.">
        <title>Biochemical, toxicological and genomic investigation of a high-biomass producing Limnothrix strain isolated from Italian shallow drinking water reservoir.</title>
        <authorList>
            <person name="Simonazzi M."/>
            <person name="Shishido T.K."/>
            <person name="Delbaje E."/>
            <person name="Wahlsten M."/>
            <person name="Fewer D.P."/>
            <person name="Sivonen K."/>
            <person name="Pezzolesi L."/>
            <person name="Pistocchi R."/>
        </authorList>
    </citation>
    <scope>NUCLEOTIDE SEQUENCE [LARGE SCALE GENOMIC DNA]</scope>
    <source>
        <strain evidence="3">LRLZ20PSL1</strain>
    </source>
</reference>
<dbReference type="PANTHER" id="PTHR36558">
    <property type="entry name" value="GLR1098 PROTEIN"/>
    <property type="match status" value="1"/>
</dbReference>
<dbReference type="PANTHER" id="PTHR36558:SF1">
    <property type="entry name" value="RESTRICTION ENDONUCLEASE DOMAIN-CONTAINING PROTEIN-RELATED"/>
    <property type="match status" value="1"/>
</dbReference>
<gene>
    <name evidence="2" type="ORF">VPK24_07275</name>
</gene>
<dbReference type="Gene3D" id="3.90.1570.10">
    <property type="entry name" value="tt1808, chain A"/>
    <property type="match status" value="1"/>
</dbReference>
<keyword evidence="2" id="KW-0540">Nuclease</keyword>
<comment type="caution">
    <text evidence="2">The sequence shown here is derived from an EMBL/GenBank/DDBJ whole genome shotgun (WGS) entry which is preliminary data.</text>
</comment>
<feature type="domain" description="Putative restriction endonuclease" evidence="1">
    <location>
        <begin position="13"/>
        <end position="168"/>
    </location>
</feature>
<dbReference type="InterPro" id="IPR012296">
    <property type="entry name" value="Nuclease_put_TT1808"/>
</dbReference>
<dbReference type="InterPro" id="IPR011335">
    <property type="entry name" value="Restrct_endonuc-II-like"/>
</dbReference>
<dbReference type="SUPFAM" id="SSF52980">
    <property type="entry name" value="Restriction endonuclease-like"/>
    <property type="match status" value="1"/>
</dbReference>
<sequence length="196" mass="22113">MVALPDHPLLTAEEYLAWEATQTERHEFWDGEPIAISGSPRSHNRIAGNIFAALSAALADRPCEVYISDIKVQAAPGRKYFYPDLVVTCDDRDQDERFVQFPSLIVEVLSPSTESFDRGAKFAAYRRLDTLQTYILVQVDRPDIEVFQRNDRGQWVLSDYGLDDAIDLGAIKLTLSVKTIYRQIVFADPDPSSEAD</sequence>
<dbReference type="GO" id="GO:0004519">
    <property type="term" value="F:endonuclease activity"/>
    <property type="evidence" value="ECO:0007669"/>
    <property type="project" value="UniProtKB-KW"/>
</dbReference>
<dbReference type="RefSeq" id="WP_393011760.1">
    <property type="nucleotide sequence ID" value="NZ_JAZAQF010000042.1"/>
</dbReference>